<proteinExistence type="predicted"/>
<evidence type="ECO:0000256" key="1">
    <source>
        <dbReference type="SAM" id="Coils"/>
    </source>
</evidence>
<keyword evidence="3" id="KW-1185">Reference proteome</keyword>
<accession>A0A1M7YHI6</accession>
<gene>
    <name evidence="2" type="ORF">SAMN02745217_03482</name>
</gene>
<keyword evidence="1" id="KW-0175">Coiled coil</keyword>
<evidence type="ECO:0000313" key="3">
    <source>
        <dbReference type="Proteomes" id="UP000184612"/>
    </source>
</evidence>
<dbReference type="AlphaFoldDB" id="A0A1M7YHI6"/>
<dbReference type="EMBL" id="FRFD01000010">
    <property type="protein sequence ID" value="SHO52051.1"/>
    <property type="molecule type" value="Genomic_DNA"/>
</dbReference>
<name>A0A1M7YHI6_9FIRM</name>
<dbReference type="STRING" id="1121345.SAMN02745217_03482"/>
<evidence type="ECO:0000313" key="2">
    <source>
        <dbReference type="EMBL" id="SHO52051.1"/>
    </source>
</evidence>
<sequence length="122" mass="13729">MPAKLLELKNTIRLIQELNSEITDIETEIKSIMDGIDFPILAIHGISYRVGAIVLSEIGDFSKFDSPDKILAYLDYFRPPINLGNWSPLTPIWKSEVQGIYAAHYLTLLNLSAFGIQHLLSI</sequence>
<protein>
    <submittedName>
        <fullName evidence="2">Transposase IS116/IS110/IS902 family protein</fullName>
    </submittedName>
</protein>
<reference evidence="2 3" key="1">
    <citation type="submission" date="2016-12" db="EMBL/GenBank/DDBJ databases">
        <authorList>
            <person name="Song W.-J."/>
            <person name="Kurnit D.M."/>
        </authorList>
    </citation>
    <scope>NUCLEOTIDE SEQUENCE [LARGE SCALE GENOMIC DNA]</scope>
    <source>
        <strain evidence="2 3">DSM 12503</strain>
    </source>
</reference>
<dbReference type="Proteomes" id="UP000184612">
    <property type="component" value="Unassembled WGS sequence"/>
</dbReference>
<organism evidence="2 3">
    <name type="scientific">Anaerocolumna xylanovorans DSM 12503</name>
    <dbReference type="NCBI Taxonomy" id="1121345"/>
    <lineage>
        <taxon>Bacteria</taxon>
        <taxon>Bacillati</taxon>
        <taxon>Bacillota</taxon>
        <taxon>Clostridia</taxon>
        <taxon>Lachnospirales</taxon>
        <taxon>Lachnospiraceae</taxon>
        <taxon>Anaerocolumna</taxon>
    </lineage>
</organism>
<feature type="coiled-coil region" evidence="1">
    <location>
        <begin position="8"/>
        <end position="35"/>
    </location>
</feature>